<evidence type="ECO:0000256" key="1">
    <source>
        <dbReference type="SAM" id="Phobius"/>
    </source>
</evidence>
<accession>A0ABX7AMD7</accession>
<keyword evidence="1" id="KW-0472">Membrane</keyword>
<feature type="transmembrane region" description="Helical" evidence="1">
    <location>
        <begin position="70"/>
        <end position="88"/>
    </location>
</feature>
<dbReference type="Proteomes" id="UP000596049">
    <property type="component" value="Chromosome"/>
</dbReference>
<dbReference type="RefSeq" id="WP_053595471.1">
    <property type="nucleotide sequence ID" value="NZ_CP067341.1"/>
</dbReference>
<evidence type="ECO:0008006" key="4">
    <source>
        <dbReference type="Google" id="ProtNLM"/>
    </source>
</evidence>
<feature type="transmembrane region" description="Helical" evidence="1">
    <location>
        <begin position="39"/>
        <end position="58"/>
    </location>
</feature>
<evidence type="ECO:0000313" key="3">
    <source>
        <dbReference type="Proteomes" id="UP000596049"/>
    </source>
</evidence>
<dbReference type="EMBL" id="CP067341">
    <property type="protein sequence ID" value="QQP11085.1"/>
    <property type="molecule type" value="Genomic_DNA"/>
</dbReference>
<keyword evidence="1" id="KW-0812">Transmembrane</keyword>
<keyword evidence="3" id="KW-1185">Reference proteome</keyword>
<proteinExistence type="predicted"/>
<evidence type="ECO:0000313" key="2">
    <source>
        <dbReference type="EMBL" id="QQP11085.1"/>
    </source>
</evidence>
<feature type="transmembrane region" description="Helical" evidence="1">
    <location>
        <begin position="137"/>
        <end position="154"/>
    </location>
</feature>
<name>A0ABX7AMD7_9BACI</name>
<organism evidence="2 3">
    <name type="scientific">Lysinibacillus agricola</name>
    <dbReference type="NCBI Taxonomy" id="2590012"/>
    <lineage>
        <taxon>Bacteria</taxon>
        <taxon>Bacillati</taxon>
        <taxon>Bacillota</taxon>
        <taxon>Bacilli</taxon>
        <taxon>Bacillales</taxon>
        <taxon>Bacillaceae</taxon>
        <taxon>Lysinibacillus</taxon>
    </lineage>
</organism>
<protein>
    <recommendedName>
        <fullName evidence="4">DUF4199 domain-containing protein</fullName>
    </recommendedName>
</protein>
<gene>
    <name evidence="2" type="ORF">FJQ98_17825</name>
</gene>
<sequence length="166" mass="19127">MKVAKITLFITSLVVLLMFYVSNRMTVSPVTISGNGNPALIVVAILLPIFILMVILWVRILQVHSISKRFCIVGIILTFVHLIMAFIYQRISLANYREVIKDALIEKNGKVDDQYVQNITTVLDIHVNNQYFNVNTFFMFNSFSIFIALVFYLFPDDKIENKDVQE</sequence>
<reference evidence="2 3" key="1">
    <citation type="submission" date="2020-01" db="EMBL/GenBank/DDBJ databases">
        <authorList>
            <person name="Liu G."/>
            <person name="Liu B."/>
        </authorList>
    </citation>
    <scope>NUCLEOTIDE SEQUENCE [LARGE SCALE GENOMIC DNA]</scope>
    <source>
        <strain evidence="2 3">FJAT-51161</strain>
    </source>
</reference>
<keyword evidence="1" id="KW-1133">Transmembrane helix</keyword>